<dbReference type="Pfam" id="PF01153">
    <property type="entry name" value="Glypican"/>
    <property type="match status" value="1"/>
</dbReference>
<keyword evidence="7 12" id="KW-0472">Membrane</keyword>
<evidence type="ECO:0000256" key="11">
    <source>
        <dbReference type="RuleBase" id="RU003518"/>
    </source>
</evidence>
<dbReference type="PANTHER" id="PTHR10822:SF29">
    <property type="entry name" value="DIVISION ABNORMALLY DELAYED PROTEIN"/>
    <property type="match status" value="1"/>
</dbReference>
<evidence type="ECO:0000256" key="7">
    <source>
        <dbReference type="ARBA" id="ARBA00023136"/>
    </source>
</evidence>
<keyword evidence="9 12" id="KW-0357">Heparan sulfate</keyword>
<dbReference type="InParanoid" id="A0A1V9WY80"/>
<keyword evidence="5" id="KW-0732">Signal</keyword>
<comment type="function">
    <text evidence="12">Cell surface proteoglycan.</text>
</comment>
<evidence type="ECO:0000256" key="13">
    <source>
        <dbReference type="SAM" id="MobiDB-lite"/>
    </source>
</evidence>
<protein>
    <submittedName>
        <fullName evidence="14">Glypican-5-like</fullName>
    </submittedName>
</protein>
<evidence type="ECO:0000256" key="2">
    <source>
        <dbReference type="ARBA" id="ARBA00010260"/>
    </source>
</evidence>
<comment type="subcellular location">
    <subcellularLocation>
        <location evidence="1 12">Cell membrane</location>
        <topology evidence="1 12">Lipid-anchor</topology>
        <topology evidence="1 12">GPI-anchor</topology>
    </subcellularLocation>
</comment>
<evidence type="ECO:0000256" key="6">
    <source>
        <dbReference type="ARBA" id="ARBA00022974"/>
    </source>
</evidence>
<dbReference type="GO" id="GO:0090263">
    <property type="term" value="P:positive regulation of canonical Wnt signaling pathway"/>
    <property type="evidence" value="ECO:0007669"/>
    <property type="project" value="TreeGrafter"/>
</dbReference>
<evidence type="ECO:0000256" key="1">
    <source>
        <dbReference type="ARBA" id="ARBA00004609"/>
    </source>
</evidence>
<evidence type="ECO:0000256" key="3">
    <source>
        <dbReference type="ARBA" id="ARBA00022475"/>
    </source>
</evidence>
<dbReference type="InterPro" id="IPR001863">
    <property type="entry name" value="Glypican"/>
</dbReference>
<dbReference type="OrthoDB" id="6497571at2759"/>
<proteinExistence type="inferred from homology"/>
<evidence type="ECO:0000313" key="15">
    <source>
        <dbReference type="Proteomes" id="UP000192247"/>
    </source>
</evidence>
<evidence type="ECO:0000256" key="10">
    <source>
        <dbReference type="ARBA" id="ARBA00023288"/>
    </source>
</evidence>
<keyword evidence="6 12" id="KW-0654">Proteoglycan</keyword>
<name>A0A1V9WY80_9ACAR</name>
<dbReference type="GO" id="GO:0005576">
    <property type="term" value="C:extracellular region"/>
    <property type="evidence" value="ECO:0007669"/>
    <property type="project" value="TreeGrafter"/>
</dbReference>
<gene>
    <name evidence="14" type="ORF">BIW11_05052</name>
</gene>
<comment type="caution">
    <text evidence="14">The sequence shown here is derived from an EMBL/GenBank/DDBJ whole genome shotgun (WGS) entry which is preliminary data.</text>
</comment>
<keyword evidence="3" id="KW-1003">Cell membrane</keyword>
<feature type="compositionally biased region" description="Polar residues" evidence="13">
    <location>
        <begin position="200"/>
        <end position="209"/>
    </location>
</feature>
<dbReference type="GO" id="GO:1905475">
    <property type="term" value="P:regulation of protein localization to membrane"/>
    <property type="evidence" value="ECO:0007669"/>
    <property type="project" value="TreeGrafter"/>
</dbReference>
<feature type="region of interest" description="Disordered" evidence="13">
    <location>
        <begin position="200"/>
        <end position="241"/>
    </location>
</feature>
<accession>A0A1V9WY80</accession>
<evidence type="ECO:0000256" key="4">
    <source>
        <dbReference type="ARBA" id="ARBA00022622"/>
    </source>
</evidence>
<dbReference type="GO" id="GO:0005886">
    <property type="term" value="C:plasma membrane"/>
    <property type="evidence" value="ECO:0007669"/>
    <property type="project" value="UniProtKB-SubCell"/>
</dbReference>
<dbReference type="STRING" id="418985.A0A1V9WY80"/>
<dbReference type="GO" id="GO:0016477">
    <property type="term" value="P:cell migration"/>
    <property type="evidence" value="ECO:0007669"/>
    <property type="project" value="TreeGrafter"/>
</dbReference>
<dbReference type="GO" id="GO:0098552">
    <property type="term" value="C:side of membrane"/>
    <property type="evidence" value="ECO:0007669"/>
    <property type="project" value="UniProtKB-KW"/>
</dbReference>
<comment type="similarity">
    <text evidence="2 11">Belongs to the glypican family.</text>
</comment>
<evidence type="ECO:0000313" key="14">
    <source>
        <dbReference type="EMBL" id="OQR66092.1"/>
    </source>
</evidence>
<keyword evidence="4 12" id="KW-0336">GPI-anchor</keyword>
<dbReference type="Proteomes" id="UP000192247">
    <property type="component" value="Unassembled WGS sequence"/>
</dbReference>
<keyword evidence="15" id="KW-1185">Reference proteome</keyword>
<keyword evidence="10 12" id="KW-0449">Lipoprotein</keyword>
<organism evidence="14 15">
    <name type="scientific">Tropilaelaps mercedesae</name>
    <dbReference type="NCBI Taxonomy" id="418985"/>
    <lineage>
        <taxon>Eukaryota</taxon>
        <taxon>Metazoa</taxon>
        <taxon>Ecdysozoa</taxon>
        <taxon>Arthropoda</taxon>
        <taxon>Chelicerata</taxon>
        <taxon>Arachnida</taxon>
        <taxon>Acari</taxon>
        <taxon>Parasitiformes</taxon>
        <taxon>Mesostigmata</taxon>
        <taxon>Gamasina</taxon>
        <taxon>Dermanyssoidea</taxon>
        <taxon>Laelapidae</taxon>
        <taxon>Tropilaelaps</taxon>
    </lineage>
</organism>
<reference evidence="14 15" key="1">
    <citation type="journal article" date="2017" name="Gigascience">
        <title>Draft genome of the honey bee ectoparasitic mite, Tropilaelaps mercedesae, is shaped by the parasitic life history.</title>
        <authorList>
            <person name="Dong X."/>
            <person name="Armstrong S.D."/>
            <person name="Xia D."/>
            <person name="Makepeace B.L."/>
            <person name="Darby A.C."/>
            <person name="Kadowaki T."/>
        </authorList>
    </citation>
    <scope>NUCLEOTIDE SEQUENCE [LARGE SCALE GENOMIC DNA]</scope>
    <source>
        <strain evidence="14">Wuxi-XJTLU</strain>
    </source>
</reference>
<dbReference type="PANTHER" id="PTHR10822">
    <property type="entry name" value="GLYPICAN"/>
    <property type="match status" value="1"/>
</dbReference>
<evidence type="ECO:0000256" key="12">
    <source>
        <dbReference type="RuleBase" id="RU003519"/>
    </source>
</evidence>
<evidence type="ECO:0000256" key="5">
    <source>
        <dbReference type="ARBA" id="ARBA00022729"/>
    </source>
</evidence>
<dbReference type="AlphaFoldDB" id="A0A1V9WY80"/>
<feature type="compositionally biased region" description="Gly residues" evidence="13">
    <location>
        <begin position="213"/>
        <end position="225"/>
    </location>
</feature>
<keyword evidence="8" id="KW-0325">Glycoprotein</keyword>
<sequence>MNDFPSELNRRVDKTLLVMKKSHETNYEVDHGLLILSRRLIDAVQYAMDNGLEVVKRVRANCGDPQGSTVGSSLERTSTTQSLSPTNLLTGPTKTIQGLTDRLQMKLMEIHGLFGTLSEQLCPVSATTNCWTGTEKGAYTKTTAGRGVKAQRLNPEVTFNEHQTPNYVPLVNLSLQMQVMTKELVNAGVVKIRPANANYQGIETRQQRPSGYEGSGAFEGSGDGEGSGRDSIRQPSLALRI</sequence>
<evidence type="ECO:0000256" key="8">
    <source>
        <dbReference type="ARBA" id="ARBA00023180"/>
    </source>
</evidence>
<dbReference type="EMBL" id="MNPL01033763">
    <property type="protein sequence ID" value="OQR66092.1"/>
    <property type="molecule type" value="Genomic_DNA"/>
</dbReference>
<dbReference type="GO" id="GO:0009986">
    <property type="term" value="C:cell surface"/>
    <property type="evidence" value="ECO:0007669"/>
    <property type="project" value="TreeGrafter"/>
</dbReference>
<evidence type="ECO:0000256" key="9">
    <source>
        <dbReference type="ARBA" id="ARBA00023207"/>
    </source>
</evidence>